<dbReference type="Gene3D" id="2.60.120.380">
    <property type="match status" value="2"/>
</dbReference>
<dbReference type="GO" id="GO:0006508">
    <property type="term" value="P:proteolysis"/>
    <property type="evidence" value="ECO:0007669"/>
    <property type="project" value="UniProtKB-KW"/>
</dbReference>
<dbReference type="PROSITE" id="PS51695">
    <property type="entry name" value="SEDOLISIN"/>
    <property type="match status" value="1"/>
</dbReference>
<dbReference type="RefSeq" id="WP_310735250.1">
    <property type="nucleotide sequence ID" value="NZ_JACGXL010000005.1"/>
</dbReference>
<name>A0A839EVZ8_9GAMM</name>
<keyword evidence="15" id="KW-1185">Reference proteome</keyword>
<evidence type="ECO:0000256" key="4">
    <source>
        <dbReference type="ARBA" id="ARBA00022670"/>
    </source>
</evidence>
<dbReference type="CDD" id="cd11377">
    <property type="entry name" value="Pro-peptidase_S53"/>
    <property type="match status" value="1"/>
</dbReference>
<comment type="caution">
    <text evidence="10">Lacks conserved residue(s) required for the propagation of feature annotation.</text>
</comment>
<keyword evidence="7 10" id="KW-0720">Serine protease</keyword>
<dbReference type="Pfam" id="PF04151">
    <property type="entry name" value="PPC"/>
    <property type="match status" value="2"/>
</dbReference>
<evidence type="ECO:0000256" key="8">
    <source>
        <dbReference type="ARBA" id="ARBA00022837"/>
    </source>
</evidence>
<keyword evidence="5" id="KW-0479">Metal-binding</keyword>
<feature type="domain" description="PKD" evidence="12">
    <location>
        <begin position="538"/>
        <end position="619"/>
    </location>
</feature>
<evidence type="ECO:0000256" key="1">
    <source>
        <dbReference type="ARBA" id="ARBA00001913"/>
    </source>
</evidence>
<feature type="active site" description="Charge relay system" evidence="10">
    <location>
        <position position="462"/>
    </location>
</feature>
<keyword evidence="4 10" id="KW-0645">Protease</keyword>
<evidence type="ECO:0000256" key="6">
    <source>
        <dbReference type="ARBA" id="ARBA00022801"/>
    </source>
</evidence>
<dbReference type="GO" id="GO:0005576">
    <property type="term" value="C:extracellular region"/>
    <property type="evidence" value="ECO:0007669"/>
    <property type="project" value="UniProtKB-SubCell"/>
</dbReference>
<evidence type="ECO:0000313" key="14">
    <source>
        <dbReference type="EMBL" id="MBA8888767.1"/>
    </source>
</evidence>
<comment type="caution">
    <text evidence="14">The sequence shown here is derived from an EMBL/GenBank/DDBJ whole genome shotgun (WGS) entry which is preliminary data.</text>
</comment>
<keyword evidence="11" id="KW-0732">Signal</keyword>
<dbReference type="CDD" id="cd04056">
    <property type="entry name" value="Peptidases_S53"/>
    <property type="match status" value="1"/>
</dbReference>
<proteinExistence type="predicted"/>
<evidence type="ECO:0000256" key="7">
    <source>
        <dbReference type="ARBA" id="ARBA00022825"/>
    </source>
</evidence>
<dbReference type="InterPro" id="IPR015366">
    <property type="entry name" value="S53_propep"/>
</dbReference>
<sequence length="840" mass="84494">MRNSRITTRPAVLAAAVVMAFGAASAVGAASLSPAQLSPATALRSGENIDGMVPFTQPVHIEVALKMRDRAGLDSYIASAANAQRITGVRPMLSTDEVMQRHAPTDDQVKAVVDFLTSAGFKNVVVADNRMLVSADGTADVAQAAFQTSLARVTRKDGSGAIANTSPVHIPASLQGIVLAVLGLQDVHRPHVMSQVLDGPQPQAVTGHFPNEFSSIYSGTGVATGAGVTVGIITQGKLTQTITDLNSFTAAHGFATVTTQTVNTGGTSNDTSGIGEWNLDSQDVVGMAGGQVGKIIFYNEPTLANSALTANINTAVTANAAKIINMSLGECETDAHSDGSDAADDQLFATAVAQGQTFSISTGDSGADECGDGGTKASNPANSPYVVAVAGTTLNASTSAWSSETVWSGSGGSESTIEPKPSWQTLWSGTHRGVADVAFDADPNSGAKVIVNGGSQQIGGTSLAAPIFSGLWARVIAVKGTSVGFAGPIIYQLPAGDFHDVTSGSNGISAGPGYDLASGRGSIILSSAINHIGGGGGGNVAPVANFSFTTNALVASFTDSSTDSDGTIASRSWTFGDGGTSTATNPSHTYASAGTYSVSLTVTDNGGATNTKTSSVTVTGGGGGGGNVLQNGVAVTGLTATTGNQLAYTMVVPAGATNLKFVTSGGSGDGDLYVKFGSAPTTSSYDCRSWVSGNSETCSITTAQAGTYYVMINAYSTFSGMSLTGSYTAGGGGGGGTTLSNGVPVTGLAATAGNWTSDYTLVVPSGATNLKFQISGGTGDADLYVRLNAAPTTSSYTCRPYLSGNSETCTFSAPTAGTYHVRINAYATFSGVTLTPSFTP</sequence>
<comment type="cofactor">
    <cofactor evidence="1">
        <name>Ca(2+)</name>
        <dbReference type="ChEBI" id="CHEBI:29108"/>
    </cofactor>
</comment>
<dbReference type="SUPFAM" id="SSF49299">
    <property type="entry name" value="PKD domain"/>
    <property type="match status" value="1"/>
</dbReference>
<keyword evidence="6 10" id="KW-0378">Hydrolase</keyword>
<dbReference type="CDD" id="cd00146">
    <property type="entry name" value="PKD"/>
    <property type="match status" value="1"/>
</dbReference>
<dbReference type="Pfam" id="PF18911">
    <property type="entry name" value="PKD_4"/>
    <property type="match status" value="1"/>
</dbReference>
<evidence type="ECO:0000259" key="12">
    <source>
        <dbReference type="PROSITE" id="PS50093"/>
    </source>
</evidence>
<protein>
    <submittedName>
        <fullName evidence="14">Xanthomonalisin</fullName>
        <ecNumber evidence="14">3.4.21.101</ecNumber>
    </submittedName>
</protein>
<feature type="signal peptide" evidence="11">
    <location>
        <begin position="1"/>
        <end position="29"/>
    </location>
</feature>
<dbReference type="EC" id="3.4.21.101" evidence="14"/>
<evidence type="ECO:0000256" key="11">
    <source>
        <dbReference type="SAM" id="SignalP"/>
    </source>
</evidence>
<dbReference type="PANTHER" id="PTHR14218">
    <property type="entry name" value="PROTEASE S8 TRIPEPTIDYL PEPTIDASE I CLN2"/>
    <property type="match status" value="1"/>
</dbReference>
<evidence type="ECO:0000313" key="15">
    <source>
        <dbReference type="Proteomes" id="UP000550401"/>
    </source>
</evidence>
<dbReference type="Gene3D" id="3.40.50.200">
    <property type="entry name" value="Peptidase S8/S53 domain"/>
    <property type="match status" value="1"/>
</dbReference>
<evidence type="ECO:0000256" key="2">
    <source>
        <dbReference type="ARBA" id="ARBA00004613"/>
    </source>
</evidence>
<feature type="active site" description="Charge relay system" evidence="10">
    <location>
        <position position="280"/>
    </location>
</feature>
<dbReference type="PROSITE" id="PS50093">
    <property type="entry name" value="PKD"/>
    <property type="match status" value="1"/>
</dbReference>
<dbReference type="EMBL" id="JACGXL010000005">
    <property type="protein sequence ID" value="MBA8888767.1"/>
    <property type="molecule type" value="Genomic_DNA"/>
</dbReference>
<evidence type="ECO:0000256" key="9">
    <source>
        <dbReference type="ARBA" id="ARBA00023145"/>
    </source>
</evidence>
<organism evidence="14 15">
    <name type="scientific">Dokdonella fugitiva</name>
    <dbReference type="NCBI Taxonomy" id="328517"/>
    <lineage>
        <taxon>Bacteria</taxon>
        <taxon>Pseudomonadati</taxon>
        <taxon>Pseudomonadota</taxon>
        <taxon>Gammaproteobacteria</taxon>
        <taxon>Lysobacterales</taxon>
        <taxon>Rhodanobacteraceae</taxon>
        <taxon>Dokdonella</taxon>
    </lineage>
</organism>
<dbReference type="AlphaFoldDB" id="A0A839EVZ8"/>
<dbReference type="PANTHER" id="PTHR14218:SF15">
    <property type="entry name" value="TRIPEPTIDYL-PEPTIDASE 1"/>
    <property type="match status" value="1"/>
</dbReference>
<evidence type="ECO:0000256" key="10">
    <source>
        <dbReference type="PROSITE-ProRule" id="PRU01032"/>
    </source>
</evidence>
<dbReference type="SUPFAM" id="SSF52743">
    <property type="entry name" value="Subtilisin-like"/>
    <property type="match status" value="1"/>
</dbReference>
<feature type="domain" description="Peptidase S53" evidence="13">
    <location>
        <begin position="207"/>
        <end position="550"/>
    </location>
</feature>
<feature type="active site" description="Charge relay system" evidence="10">
    <location>
        <position position="276"/>
    </location>
</feature>
<dbReference type="FunFam" id="2.60.120.380:FF:000013">
    <property type="entry name" value="Alkaline serine protease"/>
    <property type="match status" value="1"/>
</dbReference>
<dbReference type="SUPFAM" id="SSF54897">
    <property type="entry name" value="Protease propeptides/inhibitors"/>
    <property type="match status" value="1"/>
</dbReference>
<dbReference type="InterPro" id="IPR000601">
    <property type="entry name" value="PKD_dom"/>
</dbReference>
<dbReference type="SMART" id="SM00944">
    <property type="entry name" value="Pro-kuma_activ"/>
    <property type="match status" value="1"/>
</dbReference>
<evidence type="ECO:0000259" key="13">
    <source>
        <dbReference type="PROSITE" id="PS51695"/>
    </source>
</evidence>
<dbReference type="Pfam" id="PF09286">
    <property type="entry name" value="Pro-kuma_activ"/>
    <property type="match status" value="1"/>
</dbReference>
<dbReference type="InterPro" id="IPR035986">
    <property type="entry name" value="PKD_dom_sf"/>
</dbReference>
<evidence type="ECO:0000256" key="3">
    <source>
        <dbReference type="ARBA" id="ARBA00022525"/>
    </source>
</evidence>
<accession>A0A839EVZ8</accession>
<dbReference type="Gene3D" id="2.60.40.10">
    <property type="entry name" value="Immunoglobulins"/>
    <property type="match status" value="1"/>
</dbReference>
<keyword evidence="8" id="KW-0106">Calcium</keyword>
<evidence type="ECO:0000256" key="5">
    <source>
        <dbReference type="ARBA" id="ARBA00022723"/>
    </source>
</evidence>
<dbReference type="InterPro" id="IPR050819">
    <property type="entry name" value="Tripeptidyl-peptidase_I"/>
</dbReference>
<keyword evidence="9" id="KW-0865">Zymogen</keyword>
<dbReference type="InterPro" id="IPR030400">
    <property type="entry name" value="Sedolisin_dom"/>
</dbReference>
<dbReference type="InterPro" id="IPR007280">
    <property type="entry name" value="Peptidase_C_arc/bac"/>
</dbReference>
<dbReference type="GO" id="GO:0046872">
    <property type="term" value="F:metal ion binding"/>
    <property type="evidence" value="ECO:0007669"/>
    <property type="project" value="UniProtKB-KW"/>
</dbReference>
<dbReference type="InterPro" id="IPR036852">
    <property type="entry name" value="Peptidase_S8/S53_dom_sf"/>
</dbReference>
<dbReference type="InterPro" id="IPR023828">
    <property type="entry name" value="Peptidase_S8_Ser-AS"/>
</dbReference>
<dbReference type="InterPro" id="IPR013783">
    <property type="entry name" value="Ig-like_fold"/>
</dbReference>
<comment type="subcellular location">
    <subcellularLocation>
        <location evidence="2">Secreted</location>
    </subcellularLocation>
</comment>
<keyword evidence="3" id="KW-0964">Secreted</keyword>
<dbReference type="GO" id="GO:0004252">
    <property type="term" value="F:serine-type endopeptidase activity"/>
    <property type="evidence" value="ECO:0007669"/>
    <property type="project" value="UniProtKB-UniRule"/>
</dbReference>
<dbReference type="Proteomes" id="UP000550401">
    <property type="component" value="Unassembled WGS sequence"/>
</dbReference>
<reference evidence="14 15" key="1">
    <citation type="submission" date="2020-07" db="EMBL/GenBank/DDBJ databases">
        <title>Genomic Encyclopedia of Type Strains, Phase IV (KMG-V): Genome sequencing to study the core and pangenomes of soil and plant-associated prokaryotes.</title>
        <authorList>
            <person name="Whitman W."/>
        </authorList>
    </citation>
    <scope>NUCLEOTIDE SEQUENCE [LARGE SCALE GENOMIC DNA]</scope>
    <source>
        <strain evidence="14 15">RH2WT43</strain>
    </source>
</reference>
<dbReference type="GO" id="GO:0008240">
    <property type="term" value="F:tripeptidyl-peptidase activity"/>
    <property type="evidence" value="ECO:0007669"/>
    <property type="project" value="TreeGrafter"/>
</dbReference>
<gene>
    <name evidence="14" type="ORF">FHW12_003003</name>
</gene>
<feature type="chain" id="PRO_5033054447" evidence="11">
    <location>
        <begin position="30"/>
        <end position="840"/>
    </location>
</feature>
<dbReference type="SMART" id="SM00089">
    <property type="entry name" value="PKD"/>
    <property type="match status" value="1"/>
</dbReference>
<dbReference type="PROSITE" id="PS00138">
    <property type="entry name" value="SUBTILASE_SER"/>
    <property type="match status" value="1"/>
</dbReference>
<dbReference type="InterPro" id="IPR022409">
    <property type="entry name" value="PKD/Chitinase_dom"/>
</dbReference>